<gene>
    <name evidence="2" type="ORF">H9631_15785</name>
</gene>
<name>A0ABR8VP44_9BACI</name>
<evidence type="ECO:0000256" key="1">
    <source>
        <dbReference type="SAM" id="Phobius"/>
    </source>
</evidence>
<protein>
    <submittedName>
        <fullName evidence="2">Uncharacterized protein</fullName>
    </submittedName>
</protein>
<evidence type="ECO:0000313" key="3">
    <source>
        <dbReference type="Proteomes" id="UP000648182"/>
    </source>
</evidence>
<organism evidence="2 3">
    <name type="scientific">Bacillus norwichensis</name>
    <dbReference type="NCBI Taxonomy" id="2762217"/>
    <lineage>
        <taxon>Bacteria</taxon>
        <taxon>Bacillati</taxon>
        <taxon>Bacillota</taxon>
        <taxon>Bacilli</taxon>
        <taxon>Bacillales</taxon>
        <taxon>Bacillaceae</taxon>
        <taxon>Bacillus</taxon>
    </lineage>
</organism>
<evidence type="ECO:0000313" key="2">
    <source>
        <dbReference type="EMBL" id="MBD8006540.1"/>
    </source>
</evidence>
<proteinExistence type="predicted"/>
<dbReference type="RefSeq" id="WP_191814466.1">
    <property type="nucleotide sequence ID" value="NZ_JACSPV010000032.1"/>
</dbReference>
<keyword evidence="1" id="KW-1133">Transmembrane helix</keyword>
<keyword evidence="1" id="KW-0812">Transmembrane</keyword>
<dbReference type="EMBL" id="JACSPV010000032">
    <property type="protein sequence ID" value="MBD8006540.1"/>
    <property type="molecule type" value="Genomic_DNA"/>
</dbReference>
<keyword evidence="3" id="KW-1185">Reference proteome</keyword>
<feature type="transmembrane region" description="Helical" evidence="1">
    <location>
        <begin position="7"/>
        <end position="29"/>
    </location>
</feature>
<accession>A0ABR8VP44</accession>
<sequence>MQNKVASLLMIIGCFEIFIGLLIGFKMAYDFYFEWPVFLLWAGIGTLSGIFVIGFAQVIELLHKINEKLGTEENTKDTDGDQE</sequence>
<reference evidence="2 3" key="1">
    <citation type="submission" date="2020-08" db="EMBL/GenBank/DDBJ databases">
        <title>A Genomic Blueprint of the Chicken Gut Microbiome.</title>
        <authorList>
            <person name="Gilroy R."/>
            <person name="Ravi A."/>
            <person name="Getino M."/>
            <person name="Pursley I."/>
            <person name="Horton D.L."/>
            <person name="Alikhan N.-F."/>
            <person name="Baker D."/>
            <person name="Gharbi K."/>
            <person name="Hall N."/>
            <person name="Watson M."/>
            <person name="Adriaenssens E.M."/>
            <person name="Foster-Nyarko E."/>
            <person name="Jarju S."/>
            <person name="Secka A."/>
            <person name="Antonio M."/>
            <person name="Oren A."/>
            <person name="Chaudhuri R."/>
            <person name="La Ragione R.M."/>
            <person name="Hildebrand F."/>
            <person name="Pallen M.J."/>
        </authorList>
    </citation>
    <scope>NUCLEOTIDE SEQUENCE [LARGE SCALE GENOMIC DNA]</scope>
    <source>
        <strain evidence="2 3">Sa1BUA2</strain>
    </source>
</reference>
<comment type="caution">
    <text evidence="2">The sequence shown here is derived from an EMBL/GenBank/DDBJ whole genome shotgun (WGS) entry which is preliminary data.</text>
</comment>
<feature type="transmembrane region" description="Helical" evidence="1">
    <location>
        <begin position="35"/>
        <end position="59"/>
    </location>
</feature>
<keyword evidence="1" id="KW-0472">Membrane</keyword>
<dbReference type="Proteomes" id="UP000648182">
    <property type="component" value="Unassembled WGS sequence"/>
</dbReference>